<dbReference type="NCBIfam" id="TIGR04427">
    <property type="entry name" value="PLP_DesI"/>
    <property type="match status" value="1"/>
</dbReference>
<dbReference type="GO" id="GO:0000271">
    <property type="term" value="P:polysaccharide biosynthetic process"/>
    <property type="evidence" value="ECO:0007669"/>
    <property type="project" value="TreeGrafter"/>
</dbReference>
<evidence type="ECO:0000256" key="2">
    <source>
        <dbReference type="ARBA" id="ARBA00037999"/>
    </source>
</evidence>
<evidence type="ECO:0000256" key="4">
    <source>
        <dbReference type="PIRSR" id="PIRSR000390-2"/>
    </source>
</evidence>
<sequence>MKRNIDDLALFGGREAFLQTLHVGRPGAVDRARFFDRLSWALDNQWLTNQGPLTREFEDRIADRVGVRHCLATCNATVALQLLMRATELTGEVIVPSMTFAATAHAAQWLGLRPVFCDLDPRTGCLDPERVRAAITPRPSAIVGVHLFGRPCAVEELQRIADEHTIPLFFDAAHAFGCTAKGRPIGGFGTAEVFSFHATKVVNSFEGGAIVTDDDGLAARVRALHNFGFGLVADNPGGGTNAKMSEASAAMGLTSLDAFEQVVAHNQRTYELYRAELARLPGLQTITFDPEERHNYQYVVVEIDPAVAGLHRDLLITLLRSENVVAQPYFSPPVHQQQPYRSGPRVSLPHTERLAGRVMALPTGPTVSQEDVRRVCNIVRLAVSHGPEITRRCQQLRSTPPRHPESRQRDDSTETDKANGTPDLRTQLVDHDLHATAR</sequence>
<accession>Q83WE3</accession>
<dbReference type="InterPro" id="IPR015421">
    <property type="entry name" value="PyrdxlP-dep_Trfase_major"/>
</dbReference>
<dbReference type="GO" id="GO:0008483">
    <property type="term" value="F:transaminase activity"/>
    <property type="evidence" value="ECO:0007669"/>
    <property type="project" value="TreeGrafter"/>
</dbReference>
<dbReference type="PANTHER" id="PTHR30244">
    <property type="entry name" value="TRANSAMINASE"/>
    <property type="match status" value="1"/>
</dbReference>
<feature type="modified residue" description="N6-(pyridoxal phosphate)lysine" evidence="4">
    <location>
        <position position="200"/>
    </location>
</feature>
<reference evidence="7" key="1">
    <citation type="journal article" date="2003" name="FEMS Microbiol. Lett.">
        <title>Organization of the biosynthetic gene cluster for the polyketide macrolide mycinamicin in Micromonospora griseorubida.</title>
        <authorList>
            <person name="Anzai Y."/>
            <person name="Saito N."/>
            <person name="Tanaka M."/>
            <person name="Kinoshita K."/>
            <person name="Koyama Y."/>
            <person name="Kato F."/>
        </authorList>
    </citation>
    <scope>NUCLEOTIDE SEQUENCE</scope>
</reference>
<evidence type="ECO:0000313" key="7">
    <source>
        <dbReference type="EMBL" id="BAC57035.1"/>
    </source>
</evidence>
<dbReference type="InterPro" id="IPR015422">
    <property type="entry name" value="PyrdxlP-dep_Trfase_small"/>
</dbReference>
<dbReference type="GO" id="GO:0030170">
    <property type="term" value="F:pyridoxal phosphate binding"/>
    <property type="evidence" value="ECO:0007669"/>
    <property type="project" value="TreeGrafter"/>
</dbReference>
<name>Q83WE3_MICGR</name>
<feature type="compositionally biased region" description="Basic and acidic residues" evidence="6">
    <location>
        <begin position="402"/>
        <end position="417"/>
    </location>
</feature>
<evidence type="ECO:0000256" key="6">
    <source>
        <dbReference type="SAM" id="MobiDB-lite"/>
    </source>
</evidence>
<dbReference type="Pfam" id="PF01041">
    <property type="entry name" value="DegT_DnrJ_EryC1"/>
    <property type="match status" value="1"/>
</dbReference>
<organism evidence="7">
    <name type="scientific">Micromonospora griseorubida</name>
    <dbReference type="NCBI Taxonomy" id="28040"/>
    <lineage>
        <taxon>Bacteria</taxon>
        <taxon>Bacillati</taxon>
        <taxon>Actinomycetota</taxon>
        <taxon>Actinomycetes</taxon>
        <taxon>Micromonosporales</taxon>
        <taxon>Micromonosporaceae</taxon>
        <taxon>Micromonospora</taxon>
    </lineage>
</organism>
<dbReference type="CDD" id="cd00616">
    <property type="entry name" value="AHBA_syn"/>
    <property type="match status" value="1"/>
</dbReference>
<protein>
    <submittedName>
        <fullName evidence="7">4-dehydratase</fullName>
    </submittedName>
</protein>
<feature type="compositionally biased region" description="Basic and acidic residues" evidence="6">
    <location>
        <begin position="428"/>
        <end position="438"/>
    </location>
</feature>
<dbReference type="PIRSF" id="PIRSF000390">
    <property type="entry name" value="PLP_StrS"/>
    <property type="match status" value="1"/>
</dbReference>
<dbReference type="AlphaFoldDB" id="Q83WE3"/>
<dbReference type="SUPFAM" id="SSF53383">
    <property type="entry name" value="PLP-dependent transferases"/>
    <property type="match status" value="1"/>
</dbReference>
<dbReference type="InterPro" id="IPR015424">
    <property type="entry name" value="PyrdxlP-dep_Trfase"/>
</dbReference>
<dbReference type="PANTHER" id="PTHR30244:SF9">
    <property type="entry name" value="PROTEIN RV3402C"/>
    <property type="match status" value="1"/>
</dbReference>
<feature type="active site" description="Proton acceptor" evidence="3">
    <location>
        <position position="200"/>
    </location>
</feature>
<gene>
    <name evidence="7" type="primary">mydE</name>
</gene>
<dbReference type="InterPro" id="IPR030967">
    <property type="entry name" value="PLP_DesI"/>
</dbReference>
<comment type="similarity">
    <text evidence="2 5">Belongs to the DegT/DnrJ/EryC1 family.</text>
</comment>
<evidence type="ECO:0000256" key="1">
    <source>
        <dbReference type="ARBA" id="ARBA00022898"/>
    </source>
</evidence>
<keyword evidence="1 4" id="KW-0663">Pyridoxal phosphate</keyword>
<evidence type="ECO:0000256" key="3">
    <source>
        <dbReference type="PIRSR" id="PIRSR000390-1"/>
    </source>
</evidence>
<dbReference type="Gene3D" id="3.40.640.10">
    <property type="entry name" value="Type I PLP-dependent aspartate aminotransferase-like (Major domain)"/>
    <property type="match status" value="1"/>
</dbReference>
<feature type="region of interest" description="Disordered" evidence="6">
    <location>
        <begin position="390"/>
        <end position="438"/>
    </location>
</feature>
<proteinExistence type="inferred from homology"/>
<evidence type="ECO:0000256" key="5">
    <source>
        <dbReference type="RuleBase" id="RU004508"/>
    </source>
</evidence>
<dbReference type="EMBL" id="AB089954">
    <property type="protein sequence ID" value="BAC57035.1"/>
    <property type="molecule type" value="Genomic_DNA"/>
</dbReference>
<dbReference type="InterPro" id="IPR000653">
    <property type="entry name" value="DegT/StrS_aminotransferase"/>
</dbReference>
<dbReference type="Gene3D" id="3.90.1150.10">
    <property type="entry name" value="Aspartate Aminotransferase, domain 1"/>
    <property type="match status" value="1"/>
</dbReference>